<evidence type="ECO:0000313" key="1">
    <source>
        <dbReference type="EMBL" id="CTQ49022.1"/>
    </source>
</evidence>
<organism evidence="1 2">
    <name type="scientific">Jannaschia donghaensis</name>
    <dbReference type="NCBI Taxonomy" id="420998"/>
    <lineage>
        <taxon>Bacteria</taxon>
        <taxon>Pseudomonadati</taxon>
        <taxon>Pseudomonadota</taxon>
        <taxon>Alphaproteobacteria</taxon>
        <taxon>Rhodobacterales</taxon>
        <taxon>Roseobacteraceae</taxon>
        <taxon>Jannaschia</taxon>
    </lineage>
</organism>
<sequence length="79" mass="9088">MNLLTHHSPTSYDTWKQDFDASTEMRMNAGLTLLQLWRDAEGTGVTALFEINDRKKAQDWLDREDQTNGPVNGRFMKTA</sequence>
<dbReference type="STRING" id="420998.JDO7802_01030"/>
<proteinExistence type="predicted"/>
<dbReference type="EMBL" id="CXSU01000011">
    <property type="protein sequence ID" value="CTQ49022.1"/>
    <property type="molecule type" value="Genomic_DNA"/>
</dbReference>
<dbReference type="Proteomes" id="UP000049222">
    <property type="component" value="Unassembled WGS sequence"/>
</dbReference>
<dbReference type="InterPro" id="IPR021734">
    <property type="entry name" value="DUF3303"/>
</dbReference>
<dbReference type="Pfam" id="PF11746">
    <property type="entry name" value="DUF3303"/>
    <property type="match status" value="1"/>
</dbReference>
<keyword evidence="2" id="KW-1185">Reference proteome</keyword>
<reference evidence="1 2" key="1">
    <citation type="submission" date="2015-07" db="EMBL/GenBank/DDBJ databases">
        <authorList>
            <person name="Noorani M."/>
        </authorList>
    </citation>
    <scope>NUCLEOTIDE SEQUENCE [LARGE SCALE GENOMIC DNA]</scope>
    <source>
        <strain evidence="1 2">CECT 7802</strain>
    </source>
</reference>
<name>A0A0M6YF84_9RHOB</name>
<evidence type="ECO:0000313" key="2">
    <source>
        <dbReference type="Proteomes" id="UP000049222"/>
    </source>
</evidence>
<dbReference type="RefSeq" id="WP_055083314.1">
    <property type="nucleotide sequence ID" value="NZ_CXSU01000011.1"/>
</dbReference>
<accession>A0A0M6YF84</accession>
<dbReference type="OrthoDB" id="7726846at2"/>
<protein>
    <submittedName>
        <fullName evidence="1">Uncharacterized protein</fullName>
    </submittedName>
</protein>
<gene>
    <name evidence="1" type="ORF">JDO7802_01030</name>
</gene>
<dbReference type="AlphaFoldDB" id="A0A0M6YF84"/>